<sequence>MIKSKSMDKSDLTVISPANVKIISDGIKGNIFLIGLILQ</sequence>
<dbReference type="Proteomes" id="UP000034455">
    <property type="component" value="Unassembled WGS sequence"/>
</dbReference>
<proteinExistence type="predicted"/>
<organism evidence="1 2">
    <name type="scientific">Staphylococcus cohnii subsp. cohnii</name>
    <dbReference type="NCBI Taxonomy" id="74704"/>
    <lineage>
        <taxon>Bacteria</taxon>
        <taxon>Bacillati</taxon>
        <taxon>Bacillota</taxon>
        <taxon>Bacilli</taxon>
        <taxon>Bacillales</taxon>
        <taxon>Staphylococcaceae</taxon>
        <taxon>Staphylococcus</taxon>
        <taxon>Staphylococcus cohnii species complex</taxon>
    </lineage>
</organism>
<name>A0A0M2P430_STACC</name>
<gene>
    <name evidence="1" type="ORF">UF66_1456</name>
</gene>
<dbReference type="AlphaFoldDB" id="A0A0M2P430"/>
<evidence type="ECO:0000313" key="1">
    <source>
        <dbReference type="EMBL" id="KKI65499.1"/>
    </source>
</evidence>
<comment type="caution">
    <text evidence="1">The sequence shown here is derived from an EMBL/GenBank/DDBJ whole genome shotgun (WGS) entry which is preliminary data.</text>
</comment>
<protein>
    <submittedName>
        <fullName evidence="1">Uncharacterized protein</fullName>
    </submittedName>
</protein>
<dbReference type="EMBL" id="LAKJ01000002">
    <property type="protein sequence ID" value="KKI65499.1"/>
    <property type="molecule type" value="Genomic_DNA"/>
</dbReference>
<evidence type="ECO:0000313" key="2">
    <source>
        <dbReference type="Proteomes" id="UP000034455"/>
    </source>
</evidence>
<accession>A0A0M2P430</accession>
<reference evidence="1 2" key="1">
    <citation type="submission" date="2015-03" db="EMBL/GenBank/DDBJ databases">
        <title>Genome Assembly of Staphylococcus cohnii subsp. cohnii strain G22B2.</title>
        <authorList>
            <person name="Nair G."/>
            <person name="Kaur G."/>
            <person name="Khatri I."/>
            <person name="Singh N.K."/>
            <person name="Sathyabama S."/>
            <person name="Maurya S.K."/>
            <person name="Subramanian S."/>
            <person name="Agrewala J.N."/>
            <person name="Mayilraj S."/>
        </authorList>
    </citation>
    <scope>NUCLEOTIDE SEQUENCE [LARGE SCALE GENOMIC DNA]</scope>
    <source>
        <strain evidence="1 2">G22B2</strain>
    </source>
</reference>